<dbReference type="PANTHER" id="PTHR24320">
    <property type="entry name" value="RETINOL DEHYDROGENASE"/>
    <property type="match status" value="1"/>
</dbReference>
<evidence type="ECO:0000313" key="4">
    <source>
        <dbReference type="EMBL" id="PYH81197.1"/>
    </source>
</evidence>
<dbReference type="VEuPathDB" id="FungiDB:BO82DRAFT_284914"/>
<dbReference type="GeneID" id="37134219"/>
<evidence type="ECO:0000256" key="1">
    <source>
        <dbReference type="ARBA" id="ARBA00006484"/>
    </source>
</evidence>
<dbReference type="RefSeq" id="XP_025491397.1">
    <property type="nucleotide sequence ID" value="XM_025631478.1"/>
</dbReference>
<dbReference type="InterPro" id="IPR036291">
    <property type="entry name" value="NAD(P)-bd_dom_sf"/>
</dbReference>
<accession>A0A319CCN8</accession>
<sequence length="282" mass="30869">MAPYYDGLVAFLFRQLFYTIPAVAPVDLHGKAVLLTGANSGIGLSLAMILASQGAEVVTAVRSLARGEAARQEILRGVPTARIEVRECDLASFNSVKSFVGQLKDDSKSFDLVILNAGVWCSQWMASGDGFDLSLQVNVLSNALLALSLLPRLRYQSGPPRIVFVTSEGHAMVPTPFARQGSMLDSFNQKAQPFNHYKHYYTSKLFELLWAQAMSRRVDAGKLSICSVSPGLCKSELFRNPRVSSFASSREGVLCQERLWKEIVGILDSVDPGLESHLNLVN</sequence>
<gene>
    <name evidence="4" type="ORF">BO82DRAFT_284914</name>
</gene>
<dbReference type="PRINTS" id="PR00081">
    <property type="entry name" value="GDHRDH"/>
</dbReference>
<evidence type="ECO:0000256" key="3">
    <source>
        <dbReference type="ARBA" id="ARBA00023002"/>
    </source>
</evidence>
<dbReference type="STRING" id="1448315.A0A319CCN8"/>
<keyword evidence="5" id="KW-1185">Reference proteome</keyword>
<dbReference type="Proteomes" id="UP000248340">
    <property type="component" value="Unassembled WGS sequence"/>
</dbReference>
<dbReference type="SUPFAM" id="SSF51735">
    <property type="entry name" value="NAD(P)-binding Rossmann-fold domains"/>
    <property type="match status" value="1"/>
</dbReference>
<comment type="similarity">
    <text evidence="1">Belongs to the short-chain dehydrogenases/reductases (SDR) family.</text>
</comment>
<dbReference type="InterPro" id="IPR002347">
    <property type="entry name" value="SDR_fam"/>
</dbReference>
<proteinExistence type="inferred from homology"/>
<protein>
    <submittedName>
        <fullName evidence="4">Putative short-chain dehydrogenase</fullName>
    </submittedName>
</protein>
<organism evidence="4 5">
    <name type="scientific">Aspergillus uvarum CBS 121591</name>
    <dbReference type="NCBI Taxonomy" id="1448315"/>
    <lineage>
        <taxon>Eukaryota</taxon>
        <taxon>Fungi</taxon>
        <taxon>Dikarya</taxon>
        <taxon>Ascomycota</taxon>
        <taxon>Pezizomycotina</taxon>
        <taxon>Eurotiomycetes</taxon>
        <taxon>Eurotiomycetidae</taxon>
        <taxon>Eurotiales</taxon>
        <taxon>Aspergillaceae</taxon>
        <taxon>Aspergillus</taxon>
        <taxon>Aspergillus subgen. Circumdati</taxon>
    </lineage>
</organism>
<dbReference type="OrthoDB" id="542013at2759"/>
<dbReference type="PANTHER" id="PTHR24320:SF252">
    <property type="entry name" value="DEHYDROGENASE_REDUCTASE FAMILY PROTEIN, PUTATIVE (AFU_ORTHOLOGUE AFUA_3G08550)-RELATED"/>
    <property type="match status" value="1"/>
</dbReference>
<evidence type="ECO:0000313" key="5">
    <source>
        <dbReference type="Proteomes" id="UP000248340"/>
    </source>
</evidence>
<dbReference type="Gene3D" id="3.40.50.720">
    <property type="entry name" value="NAD(P)-binding Rossmann-like Domain"/>
    <property type="match status" value="1"/>
</dbReference>
<reference evidence="4 5" key="1">
    <citation type="submission" date="2016-12" db="EMBL/GenBank/DDBJ databases">
        <title>The genomes of Aspergillus section Nigri reveals drivers in fungal speciation.</title>
        <authorList>
            <consortium name="DOE Joint Genome Institute"/>
            <person name="Vesth T.C."/>
            <person name="Nybo J."/>
            <person name="Theobald S."/>
            <person name="Brandl J."/>
            <person name="Frisvad J.C."/>
            <person name="Nielsen K.F."/>
            <person name="Lyhne E.K."/>
            <person name="Kogle M.E."/>
            <person name="Kuo A."/>
            <person name="Riley R."/>
            <person name="Clum A."/>
            <person name="Nolan M."/>
            <person name="Lipzen A."/>
            <person name="Salamov A."/>
            <person name="Henrissat B."/>
            <person name="Wiebenga A."/>
            <person name="De Vries R.P."/>
            <person name="Grigoriev I.V."/>
            <person name="Mortensen U.H."/>
            <person name="Andersen M.R."/>
            <person name="Baker S.E."/>
        </authorList>
    </citation>
    <scope>NUCLEOTIDE SEQUENCE [LARGE SCALE GENOMIC DNA]</scope>
    <source>
        <strain evidence="4 5">CBS 121591</strain>
    </source>
</reference>
<evidence type="ECO:0000256" key="2">
    <source>
        <dbReference type="ARBA" id="ARBA00022857"/>
    </source>
</evidence>
<dbReference type="Pfam" id="PF00106">
    <property type="entry name" value="adh_short"/>
    <property type="match status" value="1"/>
</dbReference>
<keyword evidence="2" id="KW-0521">NADP</keyword>
<dbReference type="EMBL" id="KZ821704">
    <property type="protein sequence ID" value="PYH81197.1"/>
    <property type="molecule type" value="Genomic_DNA"/>
</dbReference>
<name>A0A319CCN8_9EURO</name>
<dbReference type="AlphaFoldDB" id="A0A319CCN8"/>
<keyword evidence="3" id="KW-0560">Oxidoreductase</keyword>
<dbReference type="GO" id="GO:0016491">
    <property type="term" value="F:oxidoreductase activity"/>
    <property type="evidence" value="ECO:0007669"/>
    <property type="project" value="UniProtKB-KW"/>
</dbReference>